<dbReference type="PANTHER" id="PTHR48050:SF13">
    <property type="entry name" value="STEROL 3-BETA-GLUCOSYLTRANSFERASE UGT80A2"/>
    <property type="match status" value="1"/>
</dbReference>
<dbReference type="InterPro" id="IPR010610">
    <property type="entry name" value="EryCIII-like_C"/>
</dbReference>
<gene>
    <name evidence="3" type="ORF">CcaverHIS019_0509950</name>
</gene>
<evidence type="ECO:0000313" key="4">
    <source>
        <dbReference type="Proteomes" id="UP001233271"/>
    </source>
</evidence>
<dbReference type="KEGG" id="ccac:CcaHIS019_0509950"/>
<dbReference type="InterPro" id="IPR002213">
    <property type="entry name" value="UDP_glucos_trans"/>
</dbReference>
<dbReference type="AlphaFoldDB" id="A0AA48L7J5"/>
<dbReference type="InterPro" id="IPR050426">
    <property type="entry name" value="Glycosyltransferase_28"/>
</dbReference>
<dbReference type="RefSeq" id="XP_060458632.1">
    <property type="nucleotide sequence ID" value="XM_060602216.1"/>
</dbReference>
<protein>
    <recommendedName>
        <fullName evidence="2">Erythromycin biosynthesis protein CIII-like C-terminal domain-containing protein</fullName>
    </recommendedName>
</protein>
<accession>A0AA48L7J5</accession>
<name>A0AA48L7J5_9TREE</name>
<proteinExistence type="predicted"/>
<dbReference type="FunFam" id="3.40.50.2000:FF:000009">
    <property type="entry name" value="Sterol 3-beta-glucosyltransferase UGT80A2"/>
    <property type="match status" value="1"/>
</dbReference>
<evidence type="ECO:0000259" key="2">
    <source>
        <dbReference type="Pfam" id="PF06722"/>
    </source>
</evidence>
<organism evidence="3 4">
    <name type="scientific">Cutaneotrichosporon cavernicola</name>
    <dbReference type="NCBI Taxonomy" id="279322"/>
    <lineage>
        <taxon>Eukaryota</taxon>
        <taxon>Fungi</taxon>
        <taxon>Dikarya</taxon>
        <taxon>Basidiomycota</taxon>
        <taxon>Agaricomycotina</taxon>
        <taxon>Tremellomycetes</taxon>
        <taxon>Trichosporonales</taxon>
        <taxon>Trichosporonaceae</taxon>
        <taxon>Cutaneotrichosporon</taxon>
    </lineage>
</organism>
<dbReference type="GO" id="GO:0016906">
    <property type="term" value="F:sterol 3-beta-glucosyltransferase activity"/>
    <property type="evidence" value="ECO:0007669"/>
    <property type="project" value="UniProtKB-ARBA"/>
</dbReference>
<evidence type="ECO:0000313" key="3">
    <source>
        <dbReference type="EMBL" id="BEI93367.1"/>
    </source>
</evidence>
<feature type="domain" description="Erythromycin biosynthesis protein CIII-like C-terminal" evidence="2">
    <location>
        <begin position="274"/>
        <end position="378"/>
    </location>
</feature>
<evidence type="ECO:0000256" key="1">
    <source>
        <dbReference type="ARBA" id="ARBA00022679"/>
    </source>
</evidence>
<dbReference type="EMBL" id="AP028216">
    <property type="protein sequence ID" value="BEI93367.1"/>
    <property type="molecule type" value="Genomic_DNA"/>
</dbReference>
<sequence length="398" mass="42520">MKFLAVTCGTEGDTRPMAALCRALMDAGHDVRLLADASTLHFADGLGLSTRALAGDIRDALKDIRLSDTPFVLTALANDHANEWLDVILDEAPRCDAIIVSGLTAFVGLSAGEVTGIKIIGAMLIPLTPTRAFGMPFFPIALPKFLNPLSHTLLNNLVWATMRKATNIARKLHGLPPRGITVWSGHPMAYGVSPALLPRPPDYPANAWHTGQWVPPRGGYSPPADLTAFLEAGEKPIYVGFGSMAGFDPTLLHKVVVGAVGERRAIFSRGWSTVDTASLPPNIFLIDSVPHDWLLPHCAMAVHHGGSGTTHSTCAAGIPSIILSFGFDQSFWARHMVELGIADEVLDVHVVTRDQLFAAIAFADGPVAQEKARALGEAMRKEDGLSVAVELIEGIART</sequence>
<keyword evidence="4" id="KW-1185">Reference proteome</keyword>
<reference evidence="3" key="1">
    <citation type="journal article" date="2023" name="BMC Genomics">
        <title>Chromosome-level genome assemblies of Cutaneotrichosporon spp. (Trichosporonales, Basidiomycota) reveal imbalanced evolution between nucleotide sequences and chromosome synteny.</title>
        <authorList>
            <person name="Kobayashi Y."/>
            <person name="Kayamori A."/>
            <person name="Aoki K."/>
            <person name="Shiwa Y."/>
            <person name="Matsutani M."/>
            <person name="Fujita N."/>
            <person name="Sugita T."/>
            <person name="Iwasaki W."/>
            <person name="Tanaka N."/>
            <person name="Takashima M."/>
        </authorList>
    </citation>
    <scope>NUCLEOTIDE SEQUENCE</scope>
    <source>
        <strain evidence="3">HIS019</strain>
    </source>
</reference>
<keyword evidence="1" id="KW-0808">Transferase</keyword>
<dbReference type="Proteomes" id="UP001233271">
    <property type="component" value="Chromosome 5"/>
</dbReference>
<dbReference type="Pfam" id="PF06722">
    <property type="entry name" value="EryCIII-like_C"/>
    <property type="match status" value="1"/>
</dbReference>
<dbReference type="SUPFAM" id="SSF53756">
    <property type="entry name" value="UDP-Glycosyltransferase/glycogen phosphorylase"/>
    <property type="match status" value="1"/>
</dbReference>
<dbReference type="Gene3D" id="3.40.50.2000">
    <property type="entry name" value="Glycogen Phosphorylase B"/>
    <property type="match status" value="2"/>
</dbReference>
<dbReference type="CDD" id="cd03784">
    <property type="entry name" value="GT1_Gtf-like"/>
    <property type="match status" value="1"/>
</dbReference>
<dbReference type="PANTHER" id="PTHR48050">
    <property type="entry name" value="STEROL 3-BETA-GLUCOSYLTRANSFERASE"/>
    <property type="match status" value="1"/>
</dbReference>
<dbReference type="GeneID" id="85497237"/>